<gene>
    <name evidence="2" type="primary">narJ</name>
    <name evidence="2" type="ORF">AL504_02675</name>
</gene>
<organism evidence="2 3">
    <name type="scientific">Alcaligenes xylosoxydans xylosoxydans</name>
    <name type="common">Achromobacter xylosoxidans</name>
    <dbReference type="NCBI Taxonomy" id="85698"/>
    <lineage>
        <taxon>Bacteria</taxon>
        <taxon>Pseudomonadati</taxon>
        <taxon>Pseudomonadota</taxon>
        <taxon>Betaproteobacteria</taxon>
        <taxon>Burkholderiales</taxon>
        <taxon>Alcaligenaceae</taxon>
        <taxon>Achromobacter</taxon>
    </lineage>
</organism>
<dbReference type="NCBIfam" id="TIGR00684">
    <property type="entry name" value="narJ"/>
    <property type="match status" value="1"/>
</dbReference>
<dbReference type="InterPro" id="IPR020945">
    <property type="entry name" value="DMSO/NO3_reduct_chaperone"/>
</dbReference>
<protein>
    <submittedName>
        <fullName evidence="2">Nitrate reductase molybdenum cofactor assembly chaperone</fullName>
    </submittedName>
</protein>
<reference evidence="3" key="1">
    <citation type="submission" date="2015-12" db="EMBL/GenBank/DDBJ databases">
        <title>FDA dAtabase for Regulatory Grade micrObial Sequences (FDA-ARGOS): Supporting development and validation of Infectious Disease Dx tests.</title>
        <authorList>
            <person name="Case J."/>
            <person name="Tallon L."/>
            <person name="Sadzewicz L."/>
            <person name="Sengamalay N."/>
            <person name="Ott S."/>
            <person name="Godinez A."/>
            <person name="Nagaraj S."/>
            <person name="Nadendla S."/>
            <person name="Sichtig H."/>
        </authorList>
    </citation>
    <scope>NUCLEOTIDE SEQUENCE [LARGE SCALE GENOMIC DNA]</scope>
    <source>
        <strain evidence="3">FDAARGOS_147</strain>
    </source>
</reference>
<dbReference type="Gene3D" id="1.10.3480.10">
    <property type="entry name" value="TorD-like"/>
    <property type="match status" value="1"/>
</dbReference>
<dbReference type="EMBL" id="CP014060">
    <property type="protein sequence ID" value="AMG35049.1"/>
    <property type="molecule type" value="Genomic_DNA"/>
</dbReference>
<dbReference type="GO" id="GO:0051082">
    <property type="term" value="F:unfolded protein binding"/>
    <property type="evidence" value="ECO:0007669"/>
    <property type="project" value="InterPro"/>
</dbReference>
<dbReference type="InterPro" id="IPR003765">
    <property type="entry name" value="NO3_reductase_chaperone_NarJ"/>
</dbReference>
<dbReference type="Pfam" id="PF02613">
    <property type="entry name" value="Nitrate_red_del"/>
    <property type="match status" value="1"/>
</dbReference>
<proteinExistence type="predicted"/>
<name>A0A0X8NVC8_ALCXX</name>
<dbReference type="RefSeq" id="WP_061071088.1">
    <property type="nucleotide sequence ID" value="NZ_CP014060.2"/>
</dbReference>
<evidence type="ECO:0000256" key="1">
    <source>
        <dbReference type="ARBA" id="ARBA00023063"/>
    </source>
</evidence>
<dbReference type="GO" id="GO:0016530">
    <property type="term" value="F:metallochaperone activity"/>
    <property type="evidence" value="ECO:0007669"/>
    <property type="project" value="TreeGrafter"/>
</dbReference>
<dbReference type="SUPFAM" id="SSF89155">
    <property type="entry name" value="TorD-like"/>
    <property type="match status" value="1"/>
</dbReference>
<evidence type="ECO:0000313" key="3">
    <source>
        <dbReference type="Proteomes" id="UP000060602"/>
    </source>
</evidence>
<accession>A0A0X8NVC8</accession>
<dbReference type="AlphaFoldDB" id="A0A0X8NVC8"/>
<dbReference type="Proteomes" id="UP000060602">
    <property type="component" value="Chromosome"/>
</dbReference>
<dbReference type="PANTHER" id="PTHR43680">
    <property type="entry name" value="NITRATE REDUCTASE MOLYBDENUM COFACTOR ASSEMBLY CHAPERONE"/>
    <property type="match status" value="1"/>
</dbReference>
<evidence type="ECO:0000313" key="2">
    <source>
        <dbReference type="EMBL" id="AMG35049.1"/>
    </source>
</evidence>
<dbReference type="PANTHER" id="PTHR43680:SF2">
    <property type="entry name" value="NITRATE REDUCTASE MOLYBDENUM COFACTOR ASSEMBLY CHAPERONE NARJ"/>
    <property type="match status" value="1"/>
</dbReference>
<dbReference type="GO" id="GO:0051131">
    <property type="term" value="P:chaperone-mediated protein complex assembly"/>
    <property type="evidence" value="ECO:0007669"/>
    <property type="project" value="InterPro"/>
</dbReference>
<sequence>MSLYRLLSALLCYPEQELLDALTEVEGALAAHPEAEETLQPLIGYLASQDLIPLQENYVATFDRNRAHSLHLFEHVHGESRDRGQAMVDLLETYRQHGFEPVVSELPDHVPLFLEFLGVIDPAVAQDLLDDAIHVLAAIGSRLARNESPYASVFVVLRGLSRVTPREQTAPPVRDMDEAMETFGTGADGVEPLLRPFSGDGAQAVRFYPRAPATR</sequence>
<dbReference type="GO" id="GO:0042128">
    <property type="term" value="P:nitrate assimilation"/>
    <property type="evidence" value="ECO:0007669"/>
    <property type="project" value="UniProtKB-KW"/>
</dbReference>
<dbReference type="InterPro" id="IPR036411">
    <property type="entry name" value="TorD-like_sf"/>
</dbReference>
<keyword evidence="1" id="KW-0534">Nitrate assimilation</keyword>